<proteinExistence type="predicted"/>
<sequence length="72" mass="8168">MIDSLGEHFATDWASLTLIDWFGMLVAVSLAILMFILYVYVFAPGNKEKLESHRDLVLKDDLTDGENNHGRN</sequence>
<keyword evidence="1" id="KW-0472">Membrane</keyword>
<keyword evidence="1" id="KW-1133">Transmembrane helix</keyword>
<accession>A0A3B0ZAB4</accession>
<feature type="transmembrane region" description="Helical" evidence="1">
    <location>
        <begin position="21"/>
        <end position="43"/>
    </location>
</feature>
<protein>
    <submittedName>
        <fullName evidence="2">Uncharacterized protein</fullName>
    </submittedName>
</protein>
<gene>
    <name evidence="2" type="ORF">MNBD_GAMMA18-993</name>
</gene>
<organism evidence="2">
    <name type="scientific">hydrothermal vent metagenome</name>
    <dbReference type="NCBI Taxonomy" id="652676"/>
    <lineage>
        <taxon>unclassified sequences</taxon>
        <taxon>metagenomes</taxon>
        <taxon>ecological metagenomes</taxon>
    </lineage>
</organism>
<dbReference type="AlphaFoldDB" id="A0A3B0ZAB4"/>
<dbReference type="EMBL" id="UOFP01000045">
    <property type="protein sequence ID" value="VAW84417.1"/>
    <property type="molecule type" value="Genomic_DNA"/>
</dbReference>
<evidence type="ECO:0000313" key="2">
    <source>
        <dbReference type="EMBL" id="VAW84417.1"/>
    </source>
</evidence>
<reference evidence="2" key="1">
    <citation type="submission" date="2018-06" db="EMBL/GenBank/DDBJ databases">
        <authorList>
            <person name="Zhirakovskaya E."/>
        </authorList>
    </citation>
    <scope>NUCLEOTIDE SEQUENCE</scope>
</reference>
<keyword evidence="1" id="KW-0812">Transmembrane</keyword>
<name>A0A3B0ZAB4_9ZZZZ</name>
<evidence type="ECO:0000256" key="1">
    <source>
        <dbReference type="SAM" id="Phobius"/>
    </source>
</evidence>